<reference evidence="2" key="1">
    <citation type="submission" date="2014-11" db="EMBL/GenBank/DDBJ databases">
        <authorList>
            <person name="Amaro Gonzalez C."/>
        </authorList>
    </citation>
    <scope>NUCLEOTIDE SEQUENCE</scope>
</reference>
<dbReference type="AlphaFoldDB" id="A0A0E9WM20"/>
<sequence>MSPQFTHDQRTVAVCKMLHELHEDKVQQHRRTTHNSNGRVYVHRVISKMNTYIRMHISTFGGSYIFILYRCYVMYNIVYFM</sequence>
<feature type="transmembrane region" description="Helical" evidence="1">
    <location>
        <begin position="57"/>
        <end position="78"/>
    </location>
</feature>
<accession>A0A0E9WM20</accession>
<proteinExistence type="predicted"/>
<keyword evidence="1" id="KW-0812">Transmembrane</keyword>
<name>A0A0E9WM20_ANGAN</name>
<evidence type="ECO:0000256" key="1">
    <source>
        <dbReference type="SAM" id="Phobius"/>
    </source>
</evidence>
<keyword evidence="1" id="KW-0472">Membrane</keyword>
<dbReference type="EMBL" id="GBXM01017246">
    <property type="protein sequence ID" value="JAH91331.1"/>
    <property type="molecule type" value="Transcribed_RNA"/>
</dbReference>
<keyword evidence="1" id="KW-1133">Transmembrane helix</keyword>
<evidence type="ECO:0000313" key="2">
    <source>
        <dbReference type="EMBL" id="JAH91331.1"/>
    </source>
</evidence>
<protein>
    <submittedName>
        <fullName evidence="2">Uncharacterized protein</fullName>
    </submittedName>
</protein>
<organism evidence="2">
    <name type="scientific">Anguilla anguilla</name>
    <name type="common">European freshwater eel</name>
    <name type="synonym">Muraena anguilla</name>
    <dbReference type="NCBI Taxonomy" id="7936"/>
    <lineage>
        <taxon>Eukaryota</taxon>
        <taxon>Metazoa</taxon>
        <taxon>Chordata</taxon>
        <taxon>Craniata</taxon>
        <taxon>Vertebrata</taxon>
        <taxon>Euteleostomi</taxon>
        <taxon>Actinopterygii</taxon>
        <taxon>Neopterygii</taxon>
        <taxon>Teleostei</taxon>
        <taxon>Anguilliformes</taxon>
        <taxon>Anguillidae</taxon>
        <taxon>Anguilla</taxon>
    </lineage>
</organism>
<reference evidence="2" key="2">
    <citation type="journal article" date="2015" name="Fish Shellfish Immunol.">
        <title>Early steps in the European eel (Anguilla anguilla)-Vibrio vulnificus interaction in the gills: Role of the RtxA13 toxin.</title>
        <authorList>
            <person name="Callol A."/>
            <person name="Pajuelo D."/>
            <person name="Ebbesson L."/>
            <person name="Teles M."/>
            <person name="MacKenzie S."/>
            <person name="Amaro C."/>
        </authorList>
    </citation>
    <scope>NUCLEOTIDE SEQUENCE</scope>
</reference>